<dbReference type="InterPro" id="IPR046527">
    <property type="entry name" value="PIR2-like_helical"/>
</dbReference>
<sequence>MSVLQQALLNQERTMLSDSELCRFMDVMAKRLQLYSVMAIAAQHPSADGLQEFLISERTRAMLPMEYRRFSREDVHSVIESLLHEPPPSLGMPPELVRLSLAAERTIDQFPDATNRFWADMSSFHSKAKAALESYVLENGGPQYVIHVICGANESVADRNGPELSRINWPRSRNKFHYSHINFLASPTGPSAVGVLPTLFFAECVNHNEESDRARKNNCYPVVVPPTNAEKVRCFYCEYKGINIIHPADGNYHGCDTDFEKMARREHILTNSIESVFNNGLLVSNFRGAVQEDFFYFDHARDHARGPSSCSDGSVVPCDGVGVVSVRRWWRWWNAWRRWRYSRQPTKCMATAALRSVFAGGSANAGATNRALAENLGGGAQRGWAIERLPVEEKPALLAAILDGGLCFGPLDPVSNIVANAIWHLSTSEDSSEHVVEEVEMRQCLKTMARGSLKALVGFMTSYFRYLPTMEAMHFLRAAEGDLLAAVHLVEAERCTSAFDIGSCTTKTALRCAAGASGHPDPDRLATAMLSLSSKAHKIAHLLSRKGRLTCSDVDHLSYLLLEEGTNDQICTQQLMALVPPRLPPELADAAATFSPLAPQGVTVKDERTLERCTKSLQCVLLDKIHGFYLEALALLPQHLLRDRYHRSVVMAGHCYGPLDPVSNIILNTIWYDAAFPVPKEQHLDLDMIGRWALVRAERYSVAGLIAFAGDYNLSELQAIRCLLYANGDFATAMSVLQQALLNQE</sequence>
<dbReference type="Pfam" id="PF20235">
    <property type="entry name" value="PIR2-like_helical"/>
    <property type="match status" value="2"/>
</dbReference>
<reference evidence="3" key="2">
    <citation type="submission" date="2018-05" db="EMBL/GenBank/DDBJ databases">
        <title>OgluRS3 (Oryza glumaepatula Reference Sequence Version 3).</title>
        <authorList>
            <person name="Zhang J."/>
            <person name="Kudrna D."/>
            <person name="Lee S."/>
            <person name="Talag J."/>
            <person name="Welchert J."/>
            <person name="Wing R.A."/>
        </authorList>
    </citation>
    <scope>NUCLEOTIDE SEQUENCE [LARGE SCALE GENOMIC DNA]</scope>
</reference>
<feature type="domain" description="DUF3615" evidence="1">
    <location>
        <begin position="128"/>
        <end position="247"/>
    </location>
</feature>
<keyword evidence="4" id="KW-1185">Reference proteome</keyword>
<dbReference type="Pfam" id="PF12274">
    <property type="entry name" value="DUF3615"/>
    <property type="match status" value="1"/>
</dbReference>
<dbReference type="HOGENOM" id="CLU_373253_0_0_1"/>
<dbReference type="EnsemblPlants" id="OGLUM10G07940.1">
    <property type="protein sequence ID" value="OGLUM10G07940.1"/>
    <property type="gene ID" value="OGLUM10G07940"/>
</dbReference>
<organism evidence="3">
    <name type="scientific">Oryza glumipatula</name>
    <dbReference type="NCBI Taxonomy" id="40148"/>
    <lineage>
        <taxon>Eukaryota</taxon>
        <taxon>Viridiplantae</taxon>
        <taxon>Streptophyta</taxon>
        <taxon>Embryophyta</taxon>
        <taxon>Tracheophyta</taxon>
        <taxon>Spermatophyta</taxon>
        <taxon>Magnoliopsida</taxon>
        <taxon>Liliopsida</taxon>
        <taxon>Poales</taxon>
        <taxon>Poaceae</taxon>
        <taxon>BOP clade</taxon>
        <taxon>Oryzoideae</taxon>
        <taxon>Oryzeae</taxon>
        <taxon>Oryzinae</taxon>
        <taxon>Oryza</taxon>
    </lineage>
</organism>
<dbReference type="PANTHER" id="PTHR33120:SF59">
    <property type="entry name" value="EXPRESSED PROTEIN"/>
    <property type="match status" value="1"/>
</dbReference>
<dbReference type="Gramene" id="OGLUM10G07940.1">
    <property type="protein sequence ID" value="OGLUM10G07940.1"/>
    <property type="gene ID" value="OGLUM10G07940"/>
</dbReference>
<dbReference type="InterPro" id="IPR022059">
    <property type="entry name" value="DUF3615"/>
</dbReference>
<evidence type="ECO:0000313" key="3">
    <source>
        <dbReference type="EnsemblPlants" id="OGLUM10G07940.1"/>
    </source>
</evidence>
<evidence type="ECO:0000259" key="2">
    <source>
        <dbReference type="Pfam" id="PF20235"/>
    </source>
</evidence>
<feature type="domain" description="PIR2-like helical" evidence="2">
    <location>
        <begin position="623"/>
        <end position="735"/>
    </location>
</feature>
<protein>
    <submittedName>
        <fullName evidence="3">Uncharacterized protein</fullName>
    </submittedName>
</protein>
<dbReference type="PANTHER" id="PTHR33120">
    <property type="entry name" value="EXPRESSED PROTEIN-RELATED"/>
    <property type="match status" value="1"/>
</dbReference>
<proteinExistence type="predicted"/>
<dbReference type="STRING" id="40148.A0A0E0B9U3"/>
<name>A0A0E0B9U3_9ORYZ</name>
<evidence type="ECO:0000259" key="1">
    <source>
        <dbReference type="Pfam" id="PF12274"/>
    </source>
</evidence>
<feature type="domain" description="PIR2-like helical" evidence="2">
    <location>
        <begin position="385"/>
        <end position="491"/>
    </location>
</feature>
<evidence type="ECO:0000313" key="4">
    <source>
        <dbReference type="Proteomes" id="UP000026961"/>
    </source>
</evidence>
<accession>A0A0E0B9U3</accession>
<dbReference type="AlphaFoldDB" id="A0A0E0B9U3"/>
<dbReference type="Proteomes" id="UP000026961">
    <property type="component" value="Chromosome 10"/>
</dbReference>
<reference evidence="3" key="1">
    <citation type="submission" date="2015-04" db="UniProtKB">
        <authorList>
            <consortium name="EnsemblPlants"/>
        </authorList>
    </citation>
    <scope>IDENTIFICATION</scope>
</reference>